<accession>A0A1M6DX04</accession>
<dbReference type="InterPro" id="IPR029061">
    <property type="entry name" value="THDP-binding"/>
</dbReference>
<keyword evidence="5 9" id="KW-0028">Amino-acid biosynthesis</keyword>
<evidence type="ECO:0000256" key="7">
    <source>
        <dbReference type="ARBA" id="ARBA00023304"/>
    </source>
</evidence>
<keyword evidence="9" id="KW-0808">Transferase</keyword>
<dbReference type="InterPro" id="IPR012846">
    <property type="entry name" value="Acetolactate_synth_lsu"/>
</dbReference>
<dbReference type="Pfam" id="PF02775">
    <property type="entry name" value="TPP_enzyme_C"/>
    <property type="match status" value="1"/>
</dbReference>
<dbReference type="PANTHER" id="PTHR18968:SF13">
    <property type="entry name" value="ACETOLACTATE SYNTHASE CATALYTIC SUBUNIT, MITOCHONDRIAL"/>
    <property type="match status" value="1"/>
</dbReference>
<gene>
    <name evidence="13" type="ORF">SAMN02745229_03603</name>
</gene>
<dbReference type="GO" id="GO:0005948">
    <property type="term" value="C:acetolactate synthase complex"/>
    <property type="evidence" value="ECO:0007669"/>
    <property type="project" value="TreeGrafter"/>
</dbReference>
<comment type="cofactor">
    <cofactor evidence="9">
        <name>Mg(2+)</name>
        <dbReference type="ChEBI" id="CHEBI:18420"/>
    </cofactor>
    <text evidence="9">Binds 1 Mg(2+) ion per subunit.</text>
</comment>
<dbReference type="Pfam" id="PF00205">
    <property type="entry name" value="TPP_enzyme_M"/>
    <property type="match status" value="1"/>
</dbReference>
<dbReference type="GO" id="GO:0050660">
    <property type="term" value="F:flavin adenine dinucleotide binding"/>
    <property type="evidence" value="ECO:0007669"/>
    <property type="project" value="InterPro"/>
</dbReference>
<evidence type="ECO:0000259" key="10">
    <source>
        <dbReference type="Pfam" id="PF00205"/>
    </source>
</evidence>
<dbReference type="SUPFAM" id="SSF52467">
    <property type="entry name" value="DHS-like NAD/FAD-binding domain"/>
    <property type="match status" value="1"/>
</dbReference>
<dbReference type="RefSeq" id="WP_073389823.1">
    <property type="nucleotide sequence ID" value="NZ_FQXK01000040.1"/>
</dbReference>
<dbReference type="FunFam" id="3.40.50.970:FF:000007">
    <property type="entry name" value="Acetolactate synthase"/>
    <property type="match status" value="1"/>
</dbReference>
<feature type="domain" description="Thiamine pyrophosphate enzyme central" evidence="10">
    <location>
        <begin position="191"/>
        <end position="326"/>
    </location>
</feature>
<dbReference type="GO" id="GO:0030976">
    <property type="term" value="F:thiamine pyrophosphate binding"/>
    <property type="evidence" value="ECO:0007669"/>
    <property type="project" value="UniProtKB-UniRule"/>
</dbReference>
<proteinExistence type="inferred from homology"/>
<dbReference type="UniPathway" id="UPA00047">
    <property type="reaction ID" value="UER00055"/>
</dbReference>
<evidence type="ECO:0000313" key="14">
    <source>
        <dbReference type="Proteomes" id="UP000184278"/>
    </source>
</evidence>
<dbReference type="InterPro" id="IPR029035">
    <property type="entry name" value="DHS-like_NAD/FAD-binding_dom"/>
</dbReference>
<dbReference type="EMBL" id="FQXK01000040">
    <property type="protein sequence ID" value="SHI77776.1"/>
    <property type="molecule type" value="Genomic_DNA"/>
</dbReference>
<name>A0A1M6DX04_BUTFI</name>
<dbReference type="STRING" id="1121131.SAMN02745229_03603"/>
<evidence type="ECO:0000256" key="8">
    <source>
        <dbReference type="ARBA" id="ARBA00048670"/>
    </source>
</evidence>
<keyword evidence="14" id="KW-1185">Reference proteome</keyword>
<keyword evidence="6 9" id="KW-0786">Thiamine pyrophosphate</keyword>
<dbReference type="InterPro" id="IPR011766">
    <property type="entry name" value="TPP_enzyme_TPP-bd"/>
</dbReference>
<reference evidence="14" key="1">
    <citation type="submission" date="2016-11" db="EMBL/GenBank/DDBJ databases">
        <authorList>
            <person name="Varghese N."/>
            <person name="Submissions S."/>
        </authorList>
    </citation>
    <scope>NUCLEOTIDE SEQUENCE [LARGE SCALE GENOMIC DNA]</scope>
    <source>
        <strain evidence="14">DSM 3071</strain>
    </source>
</reference>
<evidence type="ECO:0000256" key="2">
    <source>
        <dbReference type="ARBA" id="ARBA00005025"/>
    </source>
</evidence>
<comment type="pathway">
    <text evidence="1 9">Amino-acid biosynthesis; L-isoleucine biosynthesis; L-isoleucine from 2-oxobutanoate: step 1/4.</text>
</comment>
<feature type="domain" description="Thiamine pyrophosphate enzyme TPP-binding" evidence="11">
    <location>
        <begin position="384"/>
        <end position="532"/>
    </location>
</feature>
<dbReference type="GO" id="GO:0000287">
    <property type="term" value="F:magnesium ion binding"/>
    <property type="evidence" value="ECO:0007669"/>
    <property type="project" value="UniProtKB-UniRule"/>
</dbReference>
<dbReference type="CDD" id="cd07035">
    <property type="entry name" value="TPP_PYR_POX_like"/>
    <property type="match status" value="1"/>
</dbReference>
<dbReference type="GeneID" id="89509879"/>
<dbReference type="InterPro" id="IPR012001">
    <property type="entry name" value="Thiamin_PyroP_enz_TPP-bd_dom"/>
</dbReference>
<keyword evidence="9" id="KW-0460">Magnesium</keyword>
<dbReference type="InterPro" id="IPR012000">
    <property type="entry name" value="Thiamin_PyroP_enz_cen_dom"/>
</dbReference>
<evidence type="ECO:0000256" key="9">
    <source>
        <dbReference type="RuleBase" id="RU003591"/>
    </source>
</evidence>
<dbReference type="Proteomes" id="UP000184278">
    <property type="component" value="Unassembled WGS sequence"/>
</dbReference>
<evidence type="ECO:0000313" key="13">
    <source>
        <dbReference type="EMBL" id="SHI77776.1"/>
    </source>
</evidence>
<evidence type="ECO:0000259" key="12">
    <source>
        <dbReference type="Pfam" id="PF02776"/>
    </source>
</evidence>
<evidence type="ECO:0000256" key="1">
    <source>
        <dbReference type="ARBA" id="ARBA00004974"/>
    </source>
</evidence>
<evidence type="ECO:0000256" key="5">
    <source>
        <dbReference type="ARBA" id="ARBA00022605"/>
    </source>
</evidence>
<comment type="similarity">
    <text evidence="3 9">Belongs to the TPP enzyme family.</text>
</comment>
<protein>
    <recommendedName>
        <fullName evidence="4 9">Acetolactate synthase</fullName>
        <ecNumber evidence="4 9">2.2.1.6</ecNumber>
    </recommendedName>
</protein>
<dbReference type="OrthoDB" id="4494979at2"/>
<comment type="cofactor">
    <cofactor evidence="9">
        <name>thiamine diphosphate</name>
        <dbReference type="ChEBI" id="CHEBI:58937"/>
    </cofactor>
    <text evidence="9">Binds 1 thiamine pyrophosphate per subunit.</text>
</comment>
<evidence type="ECO:0000259" key="11">
    <source>
        <dbReference type="Pfam" id="PF02775"/>
    </source>
</evidence>
<keyword evidence="9" id="KW-0479">Metal-binding</keyword>
<keyword evidence="7 9" id="KW-0100">Branched-chain amino acid biosynthesis</keyword>
<sequence>MIGADAIVECLKKENVEILFGYPGVAIAPFFNSLLNSDIKSVLIRTEQNAAHCASGYARISGKPGVCVVTSGPGATNLITGIATAFADSIPLIAITGQVNSSMIGSDVFQEADITGAVESFVKYSYLVRNVNDIPKIFKEAFYIANSGRKGPVLIDIPIDIQQAQINKFSYPETVSMRTYKPTVEGNMAQIKKLVKEVERSKKPVMCVGGGVHLSDAAQEIRDFAAKCQIPVVSTMMGLGTITNDNPLYFGMVGNNGRAYANKALKDSDLVLMVGARVADRAVNRPELITDNTVLIHIDVDPAEIGKNVGPTIPLVGDLKHIFTKLNTIDINARDHKEWLEFLTDYKAGHPDPRPDISKEYVDPKEFLGKLAKAMDDNGVFVADVGQNQIWATAFFRIKEHQRFMTSGGMGTMGYAIPAALGAKLADPDRQVVASCGDGGFQMSMMELATMDQQKVPLKIIVYRNNYLGMVREYQHYSYKDKYAMVDIAGKPELDMIAKAYGMDYQKIDGGSDIDKEIKDFLNNEHAVLLEVMTDPMDLAKG</sequence>
<evidence type="ECO:0000256" key="6">
    <source>
        <dbReference type="ARBA" id="ARBA00023052"/>
    </source>
</evidence>
<comment type="catalytic activity">
    <reaction evidence="8 9">
        <text>2 pyruvate + H(+) = (2S)-2-acetolactate + CO2</text>
        <dbReference type="Rhea" id="RHEA:25249"/>
        <dbReference type="ChEBI" id="CHEBI:15361"/>
        <dbReference type="ChEBI" id="CHEBI:15378"/>
        <dbReference type="ChEBI" id="CHEBI:16526"/>
        <dbReference type="ChEBI" id="CHEBI:58476"/>
        <dbReference type="EC" id="2.2.1.6"/>
    </reaction>
</comment>
<dbReference type="GO" id="GO:0009099">
    <property type="term" value="P:L-valine biosynthetic process"/>
    <property type="evidence" value="ECO:0007669"/>
    <property type="project" value="UniProtKB-UniPathway"/>
</dbReference>
<dbReference type="EC" id="2.2.1.6" evidence="4 9"/>
<dbReference type="Pfam" id="PF02776">
    <property type="entry name" value="TPP_enzyme_N"/>
    <property type="match status" value="1"/>
</dbReference>
<evidence type="ECO:0000256" key="4">
    <source>
        <dbReference type="ARBA" id="ARBA00013145"/>
    </source>
</evidence>
<dbReference type="PANTHER" id="PTHR18968">
    <property type="entry name" value="THIAMINE PYROPHOSPHATE ENZYMES"/>
    <property type="match status" value="1"/>
</dbReference>
<feature type="domain" description="Thiamine pyrophosphate enzyme N-terminal TPP-binding" evidence="12">
    <location>
        <begin position="2"/>
        <end position="114"/>
    </location>
</feature>
<comment type="pathway">
    <text evidence="2 9">Amino-acid biosynthesis; L-valine biosynthesis; L-valine from pyruvate: step 1/4.</text>
</comment>
<dbReference type="AlphaFoldDB" id="A0A1M6DX04"/>
<dbReference type="GO" id="GO:0003984">
    <property type="term" value="F:acetolactate synthase activity"/>
    <property type="evidence" value="ECO:0007669"/>
    <property type="project" value="UniProtKB-EC"/>
</dbReference>
<dbReference type="InterPro" id="IPR045229">
    <property type="entry name" value="TPP_enz"/>
</dbReference>
<dbReference type="Gene3D" id="3.40.50.970">
    <property type="match status" value="2"/>
</dbReference>
<evidence type="ECO:0000256" key="3">
    <source>
        <dbReference type="ARBA" id="ARBA00007812"/>
    </source>
</evidence>
<dbReference type="NCBIfam" id="TIGR00118">
    <property type="entry name" value="acolac_lg"/>
    <property type="match status" value="1"/>
</dbReference>
<dbReference type="UniPathway" id="UPA00049">
    <property type="reaction ID" value="UER00059"/>
</dbReference>
<dbReference type="Gene3D" id="3.40.50.1220">
    <property type="entry name" value="TPP-binding domain"/>
    <property type="match status" value="1"/>
</dbReference>
<dbReference type="GO" id="GO:0009097">
    <property type="term" value="P:isoleucine biosynthetic process"/>
    <property type="evidence" value="ECO:0007669"/>
    <property type="project" value="UniProtKB-UniPathway"/>
</dbReference>
<dbReference type="SUPFAM" id="SSF52518">
    <property type="entry name" value="Thiamin diphosphate-binding fold (THDP-binding)"/>
    <property type="match status" value="2"/>
</dbReference>
<organism evidence="13 14">
    <name type="scientific">Butyrivibrio fibrisolvens DSM 3071</name>
    <dbReference type="NCBI Taxonomy" id="1121131"/>
    <lineage>
        <taxon>Bacteria</taxon>
        <taxon>Bacillati</taxon>
        <taxon>Bacillota</taxon>
        <taxon>Clostridia</taxon>
        <taxon>Lachnospirales</taxon>
        <taxon>Lachnospiraceae</taxon>
        <taxon>Butyrivibrio</taxon>
    </lineage>
</organism>